<keyword evidence="2" id="KW-0472">Membrane</keyword>
<organism evidence="3 4">
    <name type="scientific">Russula ochroleuca</name>
    <dbReference type="NCBI Taxonomy" id="152965"/>
    <lineage>
        <taxon>Eukaryota</taxon>
        <taxon>Fungi</taxon>
        <taxon>Dikarya</taxon>
        <taxon>Basidiomycota</taxon>
        <taxon>Agaricomycotina</taxon>
        <taxon>Agaricomycetes</taxon>
        <taxon>Russulales</taxon>
        <taxon>Russulaceae</taxon>
        <taxon>Russula</taxon>
    </lineage>
</organism>
<dbReference type="AlphaFoldDB" id="A0A9P5N1R7"/>
<feature type="compositionally biased region" description="Polar residues" evidence="1">
    <location>
        <begin position="302"/>
        <end position="318"/>
    </location>
</feature>
<dbReference type="OrthoDB" id="2384193at2759"/>
<reference evidence="3" key="1">
    <citation type="submission" date="2019-10" db="EMBL/GenBank/DDBJ databases">
        <authorList>
            <consortium name="DOE Joint Genome Institute"/>
            <person name="Kuo A."/>
            <person name="Miyauchi S."/>
            <person name="Kiss E."/>
            <person name="Drula E."/>
            <person name="Kohler A."/>
            <person name="Sanchez-Garcia M."/>
            <person name="Andreopoulos B."/>
            <person name="Barry K.W."/>
            <person name="Bonito G."/>
            <person name="Buee M."/>
            <person name="Carver A."/>
            <person name="Chen C."/>
            <person name="Cichocki N."/>
            <person name="Clum A."/>
            <person name="Culley D."/>
            <person name="Crous P.W."/>
            <person name="Fauchery L."/>
            <person name="Girlanda M."/>
            <person name="Hayes R."/>
            <person name="Keri Z."/>
            <person name="LaButti K."/>
            <person name="Lipzen A."/>
            <person name="Lombard V."/>
            <person name="Magnuson J."/>
            <person name="Maillard F."/>
            <person name="Morin E."/>
            <person name="Murat C."/>
            <person name="Nolan M."/>
            <person name="Ohm R."/>
            <person name="Pangilinan J."/>
            <person name="Pereira M."/>
            <person name="Perotto S."/>
            <person name="Peter M."/>
            <person name="Riley R."/>
            <person name="Sitrit Y."/>
            <person name="Stielow B."/>
            <person name="Szollosi G."/>
            <person name="Zifcakova L."/>
            <person name="Stursova M."/>
            <person name="Spatafora J.W."/>
            <person name="Tedersoo L."/>
            <person name="Vaario L.-M."/>
            <person name="Yamada A."/>
            <person name="Yan M."/>
            <person name="Wang P."/>
            <person name="Xu J."/>
            <person name="Bruns T."/>
            <person name="Baldrian P."/>
            <person name="Vilgalys R."/>
            <person name="Henrissat B."/>
            <person name="Grigoriev I.V."/>
            <person name="Hibbett D."/>
            <person name="Nagy L.G."/>
            <person name="Martin F.M."/>
        </authorList>
    </citation>
    <scope>NUCLEOTIDE SEQUENCE</scope>
    <source>
        <strain evidence="3">Prilba</strain>
    </source>
</reference>
<reference evidence="3" key="2">
    <citation type="journal article" date="2020" name="Nat. Commun.">
        <title>Large-scale genome sequencing of mycorrhizal fungi provides insights into the early evolution of symbiotic traits.</title>
        <authorList>
            <person name="Miyauchi S."/>
            <person name="Kiss E."/>
            <person name="Kuo A."/>
            <person name="Drula E."/>
            <person name="Kohler A."/>
            <person name="Sanchez-Garcia M."/>
            <person name="Morin E."/>
            <person name="Andreopoulos B."/>
            <person name="Barry K.W."/>
            <person name="Bonito G."/>
            <person name="Buee M."/>
            <person name="Carver A."/>
            <person name="Chen C."/>
            <person name="Cichocki N."/>
            <person name="Clum A."/>
            <person name="Culley D."/>
            <person name="Crous P.W."/>
            <person name="Fauchery L."/>
            <person name="Girlanda M."/>
            <person name="Hayes R.D."/>
            <person name="Keri Z."/>
            <person name="LaButti K."/>
            <person name="Lipzen A."/>
            <person name="Lombard V."/>
            <person name="Magnuson J."/>
            <person name="Maillard F."/>
            <person name="Murat C."/>
            <person name="Nolan M."/>
            <person name="Ohm R.A."/>
            <person name="Pangilinan J."/>
            <person name="Pereira M.F."/>
            <person name="Perotto S."/>
            <person name="Peter M."/>
            <person name="Pfister S."/>
            <person name="Riley R."/>
            <person name="Sitrit Y."/>
            <person name="Stielow J.B."/>
            <person name="Szollosi G."/>
            <person name="Zifcakova L."/>
            <person name="Stursova M."/>
            <person name="Spatafora J.W."/>
            <person name="Tedersoo L."/>
            <person name="Vaario L.M."/>
            <person name="Yamada A."/>
            <person name="Yan M."/>
            <person name="Wang P."/>
            <person name="Xu J."/>
            <person name="Bruns T."/>
            <person name="Baldrian P."/>
            <person name="Vilgalys R."/>
            <person name="Dunand C."/>
            <person name="Henrissat B."/>
            <person name="Grigoriev I.V."/>
            <person name="Hibbett D."/>
            <person name="Nagy L.G."/>
            <person name="Martin F.M."/>
        </authorList>
    </citation>
    <scope>NUCLEOTIDE SEQUENCE</scope>
    <source>
        <strain evidence="3">Prilba</strain>
    </source>
</reference>
<sequence>MSNGSWTAFLSWAILASLFLAFLLYHLWNYDRLQSIRWNAGRQPGAFRRLMIYSYMVSTPLFMVFGIGITTLKFKEGIVVVSENEVLPKPADLWSKGHQHTLLSLFFVFSVAWALEQISHFEELAFWFFLIDQGPEKRDWFTSWEYRFWSLSCVATIIGMPLTTLVARHDIVTIDAWIFLVGALTSTATNVLFISVLVRFPTFLRHVKAEGADPVVVVRLATFYELNLVRIVFRFLAAIPLLVLAIDGIRSSHPINDSLFWSDTLLMVSAIGQFISSLITVMIFFPRSLTRESGYLPRLASTHPQTDLTPEFAQSPTPMQAHPMHRTSLCDSPKPSLHDRASSSPPPLSGHAYTRSGSDIPVELARPPALNRRSTLPEPILHPFVTSYMSPIDLVDMSPNGMP</sequence>
<keyword evidence="4" id="KW-1185">Reference proteome</keyword>
<protein>
    <recommendedName>
        <fullName evidence="5">Transmembrane protein</fullName>
    </recommendedName>
</protein>
<gene>
    <name evidence="3" type="ORF">DFH94DRAFT_330851</name>
</gene>
<feature type="region of interest" description="Disordered" evidence="1">
    <location>
        <begin position="300"/>
        <end position="360"/>
    </location>
</feature>
<comment type="caution">
    <text evidence="3">The sequence shown here is derived from an EMBL/GenBank/DDBJ whole genome shotgun (WGS) entry which is preliminary data.</text>
</comment>
<dbReference type="Proteomes" id="UP000759537">
    <property type="component" value="Unassembled WGS sequence"/>
</dbReference>
<feature type="transmembrane region" description="Helical" evidence="2">
    <location>
        <begin position="176"/>
        <end position="198"/>
    </location>
</feature>
<feature type="transmembrane region" description="Helical" evidence="2">
    <location>
        <begin position="146"/>
        <end position="164"/>
    </location>
</feature>
<evidence type="ECO:0000313" key="3">
    <source>
        <dbReference type="EMBL" id="KAF8483915.1"/>
    </source>
</evidence>
<feature type="transmembrane region" description="Helical" evidence="2">
    <location>
        <begin position="266"/>
        <end position="285"/>
    </location>
</feature>
<feature type="transmembrane region" description="Helical" evidence="2">
    <location>
        <begin position="50"/>
        <end position="72"/>
    </location>
</feature>
<evidence type="ECO:0000256" key="2">
    <source>
        <dbReference type="SAM" id="Phobius"/>
    </source>
</evidence>
<feature type="transmembrane region" description="Helical" evidence="2">
    <location>
        <begin position="228"/>
        <end position="246"/>
    </location>
</feature>
<keyword evidence="2" id="KW-1133">Transmembrane helix</keyword>
<evidence type="ECO:0000256" key="1">
    <source>
        <dbReference type="SAM" id="MobiDB-lite"/>
    </source>
</evidence>
<evidence type="ECO:0000313" key="4">
    <source>
        <dbReference type="Proteomes" id="UP000759537"/>
    </source>
</evidence>
<evidence type="ECO:0008006" key="5">
    <source>
        <dbReference type="Google" id="ProtNLM"/>
    </source>
</evidence>
<keyword evidence="2" id="KW-0812">Transmembrane</keyword>
<name>A0A9P5N1R7_9AGAM</name>
<accession>A0A9P5N1R7</accession>
<proteinExistence type="predicted"/>
<dbReference type="EMBL" id="WHVB01000004">
    <property type="protein sequence ID" value="KAF8483915.1"/>
    <property type="molecule type" value="Genomic_DNA"/>
</dbReference>
<feature type="transmembrane region" description="Helical" evidence="2">
    <location>
        <begin position="6"/>
        <end position="29"/>
    </location>
</feature>